<keyword evidence="8" id="KW-1185">Reference proteome</keyword>
<evidence type="ECO:0000256" key="4">
    <source>
        <dbReference type="SAM" id="Phobius"/>
    </source>
</evidence>
<dbReference type="InterPro" id="IPR029070">
    <property type="entry name" value="Chitinase_insertion_sf"/>
</dbReference>
<dbReference type="AlphaFoldDB" id="W0R952"/>
<accession>W0R952</accession>
<dbReference type="PANTHER" id="PTHR43630">
    <property type="entry name" value="POLY-BETA-1,6-N-ACETYL-D-GLUCOSAMINE SYNTHASE"/>
    <property type="match status" value="1"/>
</dbReference>
<evidence type="ECO:0000256" key="3">
    <source>
        <dbReference type="ARBA" id="ARBA00022679"/>
    </source>
</evidence>
<dbReference type="PANTHER" id="PTHR43630:SF1">
    <property type="entry name" value="POLY-BETA-1,6-N-ACETYL-D-GLUCOSAMINE SYNTHASE"/>
    <property type="match status" value="1"/>
</dbReference>
<dbReference type="HOGENOM" id="CLU_009182_0_0_0"/>
<dbReference type="eggNOG" id="COG1215">
    <property type="taxonomic scope" value="Bacteria"/>
</dbReference>
<feature type="transmembrane region" description="Helical" evidence="4">
    <location>
        <begin position="1062"/>
        <end position="1087"/>
    </location>
</feature>
<evidence type="ECO:0000313" key="8">
    <source>
        <dbReference type="Proteomes" id="UP000019151"/>
    </source>
</evidence>
<reference evidence="7 8" key="1">
    <citation type="journal article" date="2014" name="Genome Announc.">
        <title>Genome Sequence and Methylome of Soil Bacterium Gemmatirosa kalamazoonensis KBS708T, a Member of the Rarely Cultivated Gemmatimonadetes Phylum.</title>
        <authorList>
            <person name="Debruyn J.M."/>
            <person name="Radosevich M."/>
            <person name="Wommack K.E."/>
            <person name="Polson S.W."/>
            <person name="Hauser L.J."/>
            <person name="Fawaz M.N."/>
            <person name="Korlach J."/>
            <person name="Tsai Y.C."/>
        </authorList>
    </citation>
    <scope>NUCLEOTIDE SEQUENCE [LARGE SCALE GENOMIC DNA]</scope>
    <source>
        <strain evidence="7 8">KBS708</strain>
    </source>
</reference>
<dbReference type="InterPro" id="IPR001223">
    <property type="entry name" value="Glyco_hydro18_cat"/>
</dbReference>
<dbReference type="eggNOG" id="COG0726">
    <property type="taxonomic scope" value="Bacteria"/>
</dbReference>
<keyword evidence="3" id="KW-0808">Transferase</keyword>
<evidence type="ECO:0000256" key="1">
    <source>
        <dbReference type="ARBA" id="ARBA00006739"/>
    </source>
</evidence>
<dbReference type="SUPFAM" id="SSF88713">
    <property type="entry name" value="Glycoside hydrolase/deacetylase"/>
    <property type="match status" value="1"/>
</dbReference>
<dbReference type="Gene3D" id="3.20.20.80">
    <property type="entry name" value="Glycosidases"/>
    <property type="match status" value="1"/>
</dbReference>
<dbReference type="KEGG" id="gba:J421_0107"/>
<dbReference type="Pfam" id="PF00704">
    <property type="entry name" value="Glyco_hydro_18"/>
    <property type="match status" value="1"/>
</dbReference>
<feature type="domain" description="NodB homology" evidence="5">
    <location>
        <begin position="523"/>
        <end position="716"/>
    </location>
</feature>
<dbReference type="SMART" id="SM00636">
    <property type="entry name" value="Glyco_18"/>
    <property type="match status" value="1"/>
</dbReference>
<dbReference type="PATRIC" id="fig|861299.3.peg.105"/>
<dbReference type="InterPro" id="IPR002509">
    <property type="entry name" value="NODB_dom"/>
</dbReference>
<sequence>MPERVPVFLDESGLRWRRVRLAVRAAAVATSIVALTVIIAALVLPNLGALSETLMPPQRALGQPARFAITRKTRALLNARRKLFGALSHTPAPPAQRPARIAVRPAPAFRPIPPAAERRDAIVAGFYVNWDENSRVSLEFHKERLDWVVPEWVFVARGGDSLEFRLDQPPGAAQQLFQSLGTVPAERRPHVVAMLTNYDSRAGRFSSPSWLTRLIGTPANRARAVAQLRDFVRAYRPYGVGGITIDLEEYPESLDPAVIAFAAELRAALQPLGAIVAQTLATDIDPARAGRLAAPNDYVFLMLYDEHYGKSEAGPVASQAWYEKWARDYLQYIPANKAIFAMGAYGYHWSDAPGVAASGVNFEAAVDSARSKHVAISWDSVALNPYVTWTDPDSTDHVMWFLDGVTAYNQAKAAESMGAAGVGIWHLGDEDPSLWNVLGRHGLDGPPSRLADIDTLYQTQFVGDGELLRIPDVPRRGRRALRTDPTTGLVTSERVTELPSPFVVVRAGVDTARSDGHGGLAGRKIALTFDDGPDGRWTPVILDTLRAHGVPATFFLIGQNVQAHIALTRRIYNEGHEIGNHTFTHPNLSLVPGFITRLQLDATERLLEAVLNRRTAFFRPPLFGDATPSTADEQVPVAIATRLGFVTAGLEIDSHDWDQPRMTARAIIDTTLEQHDDPTHTGNVILLHDGGGNRARTVEALGPLIDSLRARGDTLVPLSQLIGRTRDQAMPELPGSSFLLRAAELAAFGSVGFLEWALYWVMTVAVVLGVGRLVFVLALAAVQRVRSHRRGMRLDAAAAAGHPTPGHAYAPSVSVIVPAYNEEKVIIKTIASLLRQEYAGPLEIVVVDDGSPDDTYAIASEAYGGHGQVRVFRKPNGGKASALNFGIAQAQGDVVIGLDADTVFTPHTVAELVAPLADPRVGAVAGNAKVGNRVNLVTQWQAVEYVTSQNLDRRAFSLLDCITVVPGAVGAWRRELVIEAGGFSDDTLAEDQDLTLEIRRRGHSIAYADEAIAYTEAPDTLRGLARQRFRWSFGTLQCMWKHRDALFGPKYGTLGFVAMPNVWLFQLLLSALGPITDLMFVYALVSVKLDQIQHGATYALVNLEKVLAYYALFLFVDWFTAVVAFLMEPREDRRLTWLIVIQRFAYRQVMYWVVLRSFAAALRGHVVGWGKLERKATVEVPA</sequence>
<dbReference type="InParanoid" id="W0R952"/>
<keyword evidence="4" id="KW-0472">Membrane</keyword>
<evidence type="ECO:0000259" key="5">
    <source>
        <dbReference type="PROSITE" id="PS51677"/>
    </source>
</evidence>
<dbReference type="Pfam" id="PF13641">
    <property type="entry name" value="Glyco_tranf_2_3"/>
    <property type="match status" value="1"/>
</dbReference>
<dbReference type="Gene3D" id="3.90.550.10">
    <property type="entry name" value="Spore Coat Polysaccharide Biosynthesis Protein SpsA, Chain A"/>
    <property type="match status" value="1"/>
</dbReference>
<feature type="transmembrane region" description="Helical" evidence="4">
    <location>
        <begin position="1107"/>
        <end position="1127"/>
    </location>
</feature>
<dbReference type="GO" id="GO:0008061">
    <property type="term" value="F:chitin binding"/>
    <property type="evidence" value="ECO:0007669"/>
    <property type="project" value="InterPro"/>
</dbReference>
<dbReference type="GO" id="GO:0005975">
    <property type="term" value="P:carbohydrate metabolic process"/>
    <property type="evidence" value="ECO:0007669"/>
    <property type="project" value="InterPro"/>
</dbReference>
<name>W0R952_9BACT</name>
<dbReference type="InterPro" id="IPR011583">
    <property type="entry name" value="Chitinase_II/V-like_cat"/>
</dbReference>
<dbReference type="InterPro" id="IPR017853">
    <property type="entry name" value="GH"/>
</dbReference>
<dbReference type="STRING" id="861299.J421_0107"/>
<dbReference type="GO" id="GO:0016810">
    <property type="term" value="F:hydrolase activity, acting on carbon-nitrogen (but not peptide) bonds"/>
    <property type="evidence" value="ECO:0007669"/>
    <property type="project" value="InterPro"/>
</dbReference>
<dbReference type="InterPro" id="IPR029044">
    <property type="entry name" value="Nucleotide-diphossugar_trans"/>
</dbReference>
<keyword evidence="4" id="KW-1133">Transmembrane helix</keyword>
<gene>
    <name evidence="7" type="ORF">J421_0107</name>
</gene>
<feature type="transmembrane region" description="Helical" evidence="4">
    <location>
        <begin position="21"/>
        <end position="44"/>
    </location>
</feature>
<dbReference type="eggNOG" id="COG3858">
    <property type="taxonomic scope" value="Bacteria"/>
</dbReference>
<dbReference type="PROSITE" id="PS51910">
    <property type="entry name" value="GH18_2"/>
    <property type="match status" value="1"/>
</dbReference>
<dbReference type="Proteomes" id="UP000019151">
    <property type="component" value="Chromosome"/>
</dbReference>
<evidence type="ECO:0000259" key="6">
    <source>
        <dbReference type="PROSITE" id="PS51910"/>
    </source>
</evidence>
<dbReference type="GO" id="GO:0016757">
    <property type="term" value="F:glycosyltransferase activity"/>
    <property type="evidence" value="ECO:0007669"/>
    <property type="project" value="UniProtKB-KW"/>
</dbReference>
<evidence type="ECO:0000256" key="2">
    <source>
        <dbReference type="ARBA" id="ARBA00022676"/>
    </source>
</evidence>
<evidence type="ECO:0000313" key="7">
    <source>
        <dbReference type="EMBL" id="AHG87644.1"/>
    </source>
</evidence>
<dbReference type="InterPro" id="IPR011330">
    <property type="entry name" value="Glyco_hydro/deAcase_b/a-brl"/>
</dbReference>
<dbReference type="CDD" id="cd06423">
    <property type="entry name" value="CESA_like"/>
    <property type="match status" value="1"/>
</dbReference>
<keyword evidence="4" id="KW-0812">Transmembrane</keyword>
<proteinExistence type="inferred from homology"/>
<dbReference type="SUPFAM" id="SSF51445">
    <property type="entry name" value="(Trans)glycosidases"/>
    <property type="match status" value="1"/>
</dbReference>
<dbReference type="OrthoDB" id="5352625at2"/>
<keyword evidence="2" id="KW-0328">Glycosyltransferase</keyword>
<dbReference type="PROSITE" id="PS51677">
    <property type="entry name" value="NODB"/>
    <property type="match status" value="1"/>
</dbReference>
<dbReference type="Gene3D" id="3.20.20.370">
    <property type="entry name" value="Glycoside hydrolase/deacetylase"/>
    <property type="match status" value="1"/>
</dbReference>
<dbReference type="SUPFAM" id="SSF53448">
    <property type="entry name" value="Nucleotide-diphospho-sugar transferases"/>
    <property type="match status" value="1"/>
</dbReference>
<protein>
    <submittedName>
        <fullName evidence="7">Polysaccharide deacetylase</fullName>
    </submittedName>
</protein>
<dbReference type="Pfam" id="PF01522">
    <property type="entry name" value="Polysacc_deac_1"/>
    <property type="match status" value="1"/>
</dbReference>
<comment type="similarity">
    <text evidence="1">Belongs to the glycosyltransferase 2 family.</text>
</comment>
<feature type="transmembrane region" description="Helical" evidence="4">
    <location>
        <begin position="757"/>
        <end position="782"/>
    </location>
</feature>
<dbReference type="RefSeq" id="WP_025409202.1">
    <property type="nucleotide sequence ID" value="NZ_CP007128.1"/>
</dbReference>
<dbReference type="EMBL" id="CP007128">
    <property type="protein sequence ID" value="AHG87644.1"/>
    <property type="molecule type" value="Genomic_DNA"/>
</dbReference>
<feature type="domain" description="GH18" evidence="6">
    <location>
        <begin position="121"/>
        <end position="445"/>
    </location>
</feature>
<organism evidence="7 8">
    <name type="scientific">Gemmatirosa kalamazoonensis</name>
    <dbReference type="NCBI Taxonomy" id="861299"/>
    <lineage>
        <taxon>Bacteria</taxon>
        <taxon>Pseudomonadati</taxon>
        <taxon>Gemmatimonadota</taxon>
        <taxon>Gemmatimonadia</taxon>
        <taxon>Gemmatimonadales</taxon>
        <taxon>Gemmatimonadaceae</taxon>
        <taxon>Gemmatirosa</taxon>
    </lineage>
</organism>
<dbReference type="Gene3D" id="3.10.50.10">
    <property type="match status" value="1"/>
</dbReference>